<keyword evidence="3" id="KW-0732">Signal</keyword>
<dbReference type="EC" id="3.1.1.-" evidence="3"/>
<evidence type="ECO:0000313" key="6">
    <source>
        <dbReference type="Proteomes" id="UP000240883"/>
    </source>
</evidence>
<comment type="similarity">
    <text evidence="1 3">Belongs to the type-B carboxylesterase/lipase family.</text>
</comment>
<organism evidence="5 6">
    <name type="scientific">Corynespora cassiicola Philippines</name>
    <dbReference type="NCBI Taxonomy" id="1448308"/>
    <lineage>
        <taxon>Eukaryota</taxon>
        <taxon>Fungi</taxon>
        <taxon>Dikarya</taxon>
        <taxon>Ascomycota</taxon>
        <taxon>Pezizomycotina</taxon>
        <taxon>Dothideomycetes</taxon>
        <taxon>Pleosporomycetidae</taxon>
        <taxon>Pleosporales</taxon>
        <taxon>Corynesporascaceae</taxon>
        <taxon>Corynespora</taxon>
    </lineage>
</organism>
<reference evidence="5 6" key="1">
    <citation type="journal article" date="2018" name="Front. Microbiol.">
        <title>Genome-Wide Analysis of Corynespora cassiicola Leaf Fall Disease Putative Effectors.</title>
        <authorList>
            <person name="Lopez D."/>
            <person name="Ribeiro S."/>
            <person name="Label P."/>
            <person name="Fumanal B."/>
            <person name="Venisse J.S."/>
            <person name="Kohler A."/>
            <person name="de Oliveira R.R."/>
            <person name="Labutti K."/>
            <person name="Lipzen A."/>
            <person name="Lail K."/>
            <person name="Bauer D."/>
            <person name="Ohm R.A."/>
            <person name="Barry K.W."/>
            <person name="Spatafora J."/>
            <person name="Grigoriev I.V."/>
            <person name="Martin F.M."/>
            <person name="Pujade-Renaud V."/>
        </authorList>
    </citation>
    <scope>NUCLEOTIDE SEQUENCE [LARGE SCALE GENOMIC DNA]</scope>
    <source>
        <strain evidence="5 6">Philippines</strain>
    </source>
</reference>
<dbReference type="Proteomes" id="UP000240883">
    <property type="component" value="Unassembled WGS sequence"/>
</dbReference>
<evidence type="ECO:0000256" key="2">
    <source>
        <dbReference type="ARBA" id="ARBA00022801"/>
    </source>
</evidence>
<evidence type="ECO:0000256" key="3">
    <source>
        <dbReference type="RuleBase" id="RU361235"/>
    </source>
</evidence>
<dbReference type="PROSITE" id="PS00122">
    <property type="entry name" value="CARBOXYLESTERASE_B_1"/>
    <property type="match status" value="1"/>
</dbReference>
<dbReference type="STRING" id="1448308.A0A2T2NP68"/>
<gene>
    <name evidence="5" type="ORF">BS50DRAFT_667518</name>
</gene>
<dbReference type="AlphaFoldDB" id="A0A2T2NP68"/>
<dbReference type="SUPFAM" id="SSF53474">
    <property type="entry name" value="alpha/beta-Hydrolases"/>
    <property type="match status" value="1"/>
</dbReference>
<proteinExistence type="inferred from homology"/>
<name>A0A2T2NP68_CORCC</name>
<dbReference type="InterPro" id="IPR002018">
    <property type="entry name" value="CarbesteraseB"/>
</dbReference>
<dbReference type="InterPro" id="IPR019826">
    <property type="entry name" value="Carboxylesterase_B_AS"/>
</dbReference>
<dbReference type="Gene3D" id="3.40.50.1820">
    <property type="entry name" value="alpha/beta hydrolase"/>
    <property type="match status" value="1"/>
</dbReference>
<feature type="chain" id="PRO_5015370794" description="Carboxylic ester hydrolase" evidence="3">
    <location>
        <begin position="19"/>
        <end position="554"/>
    </location>
</feature>
<feature type="domain" description="Carboxylesterase type B" evidence="4">
    <location>
        <begin position="22"/>
        <end position="531"/>
    </location>
</feature>
<accession>A0A2T2NP68</accession>
<keyword evidence="2 3" id="KW-0378">Hydrolase</keyword>
<dbReference type="OrthoDB" id="408631at2759"/>
<dbReference type="InterPro" id="IPR019819">
    <property type="entry name" value="Carboxylesterase_B_CS"/>
</dbReference>
<dbReference type="InterPro" id="IPR029058">
    <property type="entry name" value="AB_hydrolase_fold"/>
</dbReference>
<dbReference type="Pfam" id="PF00135">
    <property type="entry name" value="COesterase"/>
    <property type="match status" value="1"/>
</dbReference>
<dbReference type="PROSITE" id="PS00941">
    <property type="entry name" value="CARBOXYLESTERASE_B_2"/>
    <property type="match status" value="1"/>
</dbReference>
<dbReference type="InterPro" id="IPR050654">
    <property type="entry name" value="AChE-related_enzymes"/>
</dbReference>
<protein>
    <recommendedName>
        <fullName evidence="3">Carboxylic ester hydrolase</fullName>
        <ecNumber evidence="3">3.1.1.-</ecNumber>
    </recommendedName>
</protein>
<sequence length="554" mass="60796">MRLSRSFNFFSALGLGLARDSTTVKNGTLVGLRNSHYDQDFFLGIPYAQPPVGKLRFNRAQPANETWSQRPATAYGPWCHSIPIVLPGFTQNGFDHEESEDCLTLNVVRPSGIDEATRIPVLTWIYGGGFMVGGGADQRYNMSFIVEESVKMGKPIIGYGFLSGSAVKDAGLYNLGLHDQRLALSWIQENIGAFGGDSSLVTVFGESAGAFSVGALYYAYGGRDDGLFSAAIAQSGSAALPLIQNSLEPQDASYNQIINRAGCSDSTDSLECLRSKDVETLNAAFAGNMFIPSVDDELVVQSASQTAKDGKFIKRPLLIGVSHNEGTALMLQGGQVQFAVNNSAEFRTWVSESWPGIMNTTVDTFVTEYLEKFSADTLEKELGTVLQSPSPKYGALFGNAALYLGDRMFDAPRRLTAEAWANNRVPVFSYRFNVAPSDMDPKVFGVTHFQEIPFVFRNYDGVGFEKNKMASNSTEIRRKYKQVAKLMSRMWISFANDHSPNGHGVTEFQVDWPAYTNGSAVNMLFGLNETNLEKDTYRSSAIRSLIDSYSKNGF</sequence>
<dbReference type="PANTHER" id="PTHR43918:SF4">
    <property type="entry name" value="CARBOXYLIC ESTER HYDROLASE"/>
    <property type="match status" value="1"/>
</dbReference>
<keyword evidence="6" id="KW-1185">Reference proteome</keyword>
<dbReference type="GO" id="GO:0052689">
    <property type="term" value="F:carboxylic ester hydrolase activity"/>
    <property type="evidence" value="ECO:0007669"/>
    <property type="project" value="TreeGrafter"/>
</dbReference>
<evidence type="ECO:0000259" key="4">
    <source>
        <dbReference type="Pfam" id="PF00135"/>
    </source>
</evidence>
<evidence type="ECO:0000313" key="5">
    <source>
        <dbReference type="EMBL" id="PSN67204.1"/>
    </source>
</evidence>
<feature type="signal peptide" evidence="3">
    <location>
        <begin position="1"/>
        <end position="18"/>
    </location>
</feature>
<dbReference type="PANTHER" id="PTHR43918">
    <property type="entry name" value="ACETYLCHOLINESTERASE"/>
    <property type="match status" value="1"/>
</dbReference>
<evidence type="ECO:0000256" key="1">
    <source>
        <dbReference type="ARBA" id="ARBA00005964"/>
    </source>
</evidence>
<dbReference type="EMBL" id="KZ678135">
    <property type="protein sequence ID" value="PSN67204.1"/>
    <property type="molecule type" value="Genomic_DNA"/>
</dbReference>